<evidence type="ECO:0000313" key="5">
    <source>
        <dbReference type="EMBL" id="KAK1756618.1"/>
    </source>
</evidence>
<feature type="chain" id="PRO_5042569956" description="Glucose-methanol-choline oxidoreductase N-terminal domain-containing protein" evidence="3">
    <location>
        <begin position="29"/>
        <end position="620"/>
    </location>
</feature>
<feature type="domain" description="Glucose-methanol-choline oxidoreductase N-terminal" evidence="4">
    <location>
        <begin position="349"/>
        <end position="363"/>
    </location>
</feature>
<keyword evidence="3" id="KW-0732">Signal</keyword>
<evidence type="ECO:0000259" key="4">
    <source>
        <dbReference type="PROSITE" id="PS00624"/>
    </source>
</evidence>
<keyword evidence="2" id="KW-0285">Flavoprotein</keyword>
<dbReference type="InterPro" id="IPR012132">
    <property type="entry name" value="GMC_OxRdtase"/>
</dbReference>
<protein>
    <recommendedName>
        <fullName evidence="4">Glucose-methanol-choline oxidoreductase N-terminal domain-containing protein</fullName>
    </recommendedName>
</protein>
<feature type="signal peptide" evidence="3">
    <location>
        <begin position="1"/>
        <end position="28"/>
    </location>
</feature>
<evidence type="ECO:0000313" key="6">
    <source>
        <dbReference type="Proteomes" id="UP001239445"/>
    </source>
</evidence>
<dbReference type="InterPro" id="IPR036188">
    <property type="entry name" value="FAD/NAD-bd_sf"/>
</dbReference>
<comment type="cofactor">
    <cofactor evidence="2">
        <name>FAD</name>
        <dbReference type="ChEBI" id="CHEBI:57692"/>
    </cofactor>
</comment>
<dbReference type="Gene3D" id="3.30.560.10">
    <property type="entry name" value="Glucose Oxidase, domain 3"/>
    <property type="match status" value="1"/>
</dbReference>
<gene>
    <name evidence="5" type="ORF">QBC47DRAFT_298473</name>
</gene>
<dbReference type="PROSITE" id="PS00624">
    <property type="entry name" value="GMC_OXRED_2"/>
    <property type="match status" value="1"/>
</dbReference>
<reference evidence="5" key="1">
    <citation type="submission" date="2023-06" db="EMBL/GenBank/DDBJ databases">
        <title>Genome-scale phylogeny and comparative genomics of the fungal order Sordariales.</title>
        <authorList>
            <consortium name="Lawrence Berkeley National Laboratory"/>
            <person name="Hensen N."/>
            <person name="Bonometti L."/>
            <person name="Westerberg I."/>
            <person name="Brannstrom I.O."/>
            <person name="Guillou S."/>
            <person name="Cros-Aarteil S."/>
            <person name="Calhoun S."/>
            <person name="Haridas S."/>
            <person name="Kuo A."/>
            <person name="Mondo S."/>
            <person name="Pangilinan J."/>
            <person name="Riley R."/>
            <person name="Labutti K."/>
            <person name="Andreopoulos B."/>
            <person name="Lipzen A."/>
            <person name="Chen C."/>
            <person name="Yanf M."/>
            <person name="Daum C."/>
            <person name="Ng V."/>
            <person name="Clum A."/>
            <person name="Steindorff A."/>
            <person name="Ohm R."/>
            <person name="Martin F."/>
            <person name="Silar P."/>
            <person name="Natvig D."/>
            <person name="Lalanne C."/>
            <person name="Gautier V."/>
            <person name="Ament-Velasquez S.L."/>
            <person name="Kruys A."/>
            <person name="Hutchinson M.I."/>
            <person name="Powell A.J."/>
            <person name="Barry K."/>
            <person name="Miller A.N."/>
            <person name="Grigoriev I.V."/>
            <person name="Debuchy R."/>
            <person name="Gladieux P."/>
            <person name="Thoren M.H."/>
            <person name="Johannesson H."/>
        </authorList>
    </citation>
    <scope>NUCLEOTIDE SEQUENCE</scope>
    <source>
        <strain evidence="5">PSN4</strain>
    </source>
</reference>
<dbReference type="SUPFAM" id="SSF51905">
    <property type="entry name" value="FAD/NAD(P)-binding domain"/>
    <property type="match status" value="1"/>
</dbReference>
<evidence type="ECO:0000256" key="2">
    <source>
        <dbReference type="PIRSR" id="PIRSR000137-2"/>
    </source>
</evidence>
<dbReference type="PANTHER" id="PTHR11552:SF80">
    <property type="entry name" value="GMC OXIDOREDUCTASE"/>
    <property type="match status" value="1"/>
</dbReference>
<feature type="binding site" evidence="2">
    <location>
        <begin position="142"/>
        <end position="145"/>
    </location>
    <ligand>
        <name>FAD</name>
        <dbReference type="ChEBI" id="CHEBI:57692"/>
    </ligand>
</feature>
<dbReference type="Proteomes" id="UP001239445">
    <property type="component" value="Unassembled WGS sequence"/>
</dbReference>
<dbReference type="InterPro" id="IPR000172">
    <property type="entry name" value="GMC_OxRdtase_N"/>
</dbReference>
<dbReference type="EMBL" id="MU839832">
    <property type="protein sequence ID" value="KAK1756618.1"/>
    <property type="molecule type" value="Genomic_DNA"/>
</dbReference>
<dbReference type="Pfam" id="PF00732">
    <property type="entry name" value="GMC_oxred_N"/>
    <property type="match status" value="1"/>
</dbReference>
<keyword evidence="2" id="KW-0274">FAD</keyword>
<sequence>MLPERSRVFGGLARLLSAALLLSPTAVAQSPAVYDYVVVGSGPGGGVVAVNLAKAGYSVFLIEAGDDNPGRGFGSYTPTVTWDFYVKHYPEGHEYDNTYSHLTWLTPEGKYWVGQSGAPAGSKLLGVYYPRGATLGGSSMINAMVCWLPSESDWNYHANVTGDDSWRAENMHKIFTRIEKNNYAPKGTANHGFDGFFQTNMGTMAQARQMGGLTGNSVMAAYAKDWNSTMSMSNLLIRDPNEISPDRDQTSSIYGQVSHQYANGQRYSSRDYIQQAVKDKANITVSLTSLATKVLFDTSGTKCGSQPRATGVEYLFGKSVYAGDNRRTAANKGEKRTVLARREVIVSGGAFNSPQILQLSGIGNATELRRWNITVIKDLPGVGQHLMDNQEMPIVGTGSGGSGMASVAMYKTKHPAHGERDMFLMGGQGFLFRGFWPDNPVRQPAEPRSPYGVSMVKGSSLNNKGWVKLRSADPTETPEINFNHYAPGSELDLEAMKDTVAWIRKVYARVGITTVEPPCTKGPDADGYCGKEDEDWIHRQTFGHHPTSTNKIGADDDPMAVLDSKFRVRGVSGLRVVDASAFARIPGIFPAVSTFMISQKASDDMLDELKSGKAVPVCNA</sequence>
<organism evidence="5 6">
    <name type="scientific">Echria macrotheca</name>
    <dbReference type="NCBI Taxonomy" id="438768"/>
    <lineage>
        <taxon>Eukaryota</taxon>
        <taxon>Fungi</taxon>
        <taxon>Dikarya</taxon>
        <taxon>Ascomycota</taxon>
        <taxon>Pezizomycotina</taxon>
        <taxon>Sordariomycetes</taxon>
        <taxon>Sordariomycetidae</taxon>
        <taxon>Sordariales</taxon>
        <taxon>Schizotheciaceae</taxon>
        <taxon>Echria</taxon>
    </lineage>
</organism>
<comment type="caution">
    <text evidence="5">The sequence shown here is derived from an EMBL/GenBank/DDBJ whole genome shotgun (WGS) entry which is preliminary data.</text>
</comment>
<dbReference type="GO" id="GO:0050660">
    <property type="term" value="F:flavin adenine dinucleotide binding"/>
    <property type="evidence" value="ECO:0007669"/>
    <property type="project" value="InterPro"/>
</dbReference>
<dbReference type="SUPFAM" id="SSF54373">
    <property type="entry name" value="FAD-linked reductases, C-terminal domain"/>
    <property type="match status" value="1"/>
</dbReference>
<dbReference type="GO" id="GO:0016614">
    <property type="term" value="F:oxidoreductase activity, acting on CH-OH group of donors"/>
    <property type="evidence" value="ECO:0007669"/>
    <property type="project" value="InterPro"/>
</dbReference>
<dbReference type="PANTHER" id="PTHR11552">
    <property type="entry name" value="GLUCOSE-METHANOL-CHOLINE GMC OXIDOREDUCTASE"/>
    <property type="match status" value="1"/>
</dbReference>
<accession>A0AAJ0BGB8</accession>
<dbReference type="Gene3D" id="3.50.50.60">
    <property type="entry name" value="FAD/NAD(P)-binding domain"/>
    <property type="match status" value="3"/>
</dbReference>
<dbReference type="AlphaFoldDB" id="A0AAJ0BGB8"/>
<evidence type="ECO:0000256" key="1">
    <source>
        <dbReference type="ARBA" id="ARBA00010790"/>
    </source>
</evidence>
<dbReference type="Pfam" id="PF05199">
    <property type="entry name" value="GMC_oxred_C"/>
    <property type="match status" value="1"/>
</dbReference>
<comment type="similarity">
    <text evidence="1">Belongs to the GMC oxidoreductase family.</text>
</comment>
<proteinExistence type="inferred from homology"/>
<dbReference type="Pfam" id="PF13450">
    <property type="entry name" value="NAD_binding_8"/>
    <property type="match status" value="1"/>
</dbReference>
<name>A0AAJ0BGB8_9PEZI</name>
<dbReference type="PIRSF" id="PIRSF000137">
    <property type="entry name" value="Alcohol_oxidase"/>
    <property type="match status" value="1"/>
</dbReference>
<keyword evidence="6" id="KW-1185">Reference proteome</keyword>
<evidence type="ECO:0000256" key="3">
    <source>
        <dbReference type="SAM" id="SignalP"/>
    </source>
</evidence>
<dbReference type="InterPro" id="IPR007867">
    <property type="entry name" value="GMC_OxRtase_C"/>
</dbReference>